<organism evidence="1 2">
    <name type="scientific">Gossypium darwinii</name>
    <name type="common">Darwin's cotton</name>
    <name type="synonym">Gossypium barbadense var. darwinii</name>
    <dbReference type="NCBI Taxonomy" id="34276"/>
    <lineage>
        <taxon>Eukaryota</taxon>
        <taxon>Viridiplantae</taxon>
        <taxon>Streptophyta</taxon>
        <taxon>Embryophyta</taxon>
        <taxon>Tracheophyta</taxon>
        <taxon>Spermatophyta</taxon>
        <taxon>Magnoliopsida</taxon>
        <taxon>eudicotyledons</taxon>
        <taxon>Gunneridae</taxon>
        <taxon>Pentapetalae</taxon>
        <taxon>rosids</taxon>
        <taxon>malvids</taxon>
        <taxon>Malvales</taxon>
        <taxon>Malvaceae</taxon>
        <taxon>Malvoideae</taxon>
        <taxon>Gossypium</taxon>
    </lineage>
</organism>
<dbReference type="AlphaFoldDB" id="A0A5D2D6T3"/>
<evidence type="ECO:0000313" key="2">
    <source>
        <dbReference type="Proteomes" id="UP000323506"/>
    </source>
</evidence>
<keyword evidence="2" id="KW-1185">Reference proteome</keyword>
<name>A0A5D2D6T3_GOSDA</name>
<proteinExistence type="predicted"/>
<reference evidence="1 2" key="1">
    <citation type="submission" date="2019-06" db="EMBL/GenBank/DDBJ databases">
        <title>WGS assembly of Gossypium darwinii.</title>
        <authorList>
            <person name="Chen Z.J."/>
            <person name="Sreedasyam A."/>
            <person name="Ando A."/>
            <person name="Song Q."/>
            <person name="De L."/>
            <person name="Hulse-Kemp A."/>
            <person name="Ding M."/>
            <person name="Ye W."/>
            <person name="Kirkbride R."/>
            <person name="Jenkins J."/>
            <person name="Plott C."/>
            <person name="Lovell J."/>
            <person name="Lin Y.-M."/>
            <person name="Vaughn R."/>
            <person name="Liu B."/>
            <person name="Li W."/>
            <person name="Simpson S."/>
            <person name="Scheffler B."/>
            <person name="Saski C."/>
            <person name="Grover C."/>
            <person name="Hu G."/>
            <person name="Conover J."/>
            <person name="Carlson J."/>
            <person name="Shu S."/>
            <person name="Boston L."/>
            <person name="Williams M."/>
            <person name="Peterson D."/>
            <person name="Mcgee K."/>
            <person name="Jones D."/>
            <person name="Wendel J."/>
            <person name="Stelly D."/>
            <person name="Grimwood J."/>
            <person name="Schmutz J."/>
        </authorList>
    </citation>
    <scope>NUCLEOTIDE SEQUENCE [LARGE SCALE GENOMIC DNA]</scope>
    <source>
        <strain evidence="1">1808015.09</strain>
    </source>
</reference>
<dbReference type="Proteomes" id="UP000323506">
    <property type="component" value="Chromosome D03"/>
</dbReference>
<gene>
    <name evidence="1" type="ORF">ES288_D03G078500v1</name>
</gene>
<sequence>MKLKISQSLRLFISKNRGKKEKGLCYWCGLKFSYGHKCMKPQLIQLLAESMDEKNNLDALAVENEWPILFLQAMMGSHDFQTMRGNGKTGEHAISILVDSGSIH</sequence>
<protein>
    <submittedName>
        <fullName evidence="1">Uncharacterized protein</fullName>
    </submittedName>
</protein>
<accession>A0A5D2D6T3</accession>
<evidence type="ECO:0000313" key="1">
    <source>
        <dbReference type="EMBL" id="TYG76003.1"/>
    </source>
</evidence>
<dbReference type="EMBL" id="CM017703">
    <property type="protein sequence ID" value="TYG76003.1"/>
    <property type="molecule type" value="Genomic_DNA"/>
</dbReference>